<evidence type="ECO:0000313" key="2">
    <source>
        <dbReference type="Proteomes" id="UP000676565"/>
    </source>
</evidence>
<keyword evidence="2" id="KW-1185">Reference proteome</keyword>
<accession>A0ABS5BTB3</accession>
<sequence>MTAYCMVFFQSGACDLDTAFRSLTSYGLTVTRRDDELVVGRSGSPDFRVRHARADWVRAEAAEISEGTPHAAAMQECSELFEISFDNLDEVLDEINTLIEIHRAPHGLALGKV</sequence>
<comment type="caution">
    <text evidence="1">The sequence shown here is derived from an EMBL/GenBank/DDBJ whole genome shotgun (WGS) entry which is preliminary data.</text>
</comment>
<dbReference type="Proteomes" id="UP000676565">
    <property type="component" value="Unassembled WGS sequence"/>
</dbReference>
<reference evidence="1 2" key="1">
    <citation type="submission" date="2021-04" db="EMBL/GenBank/DDBJ databases">
        <authorList>
            <person name="Ivanova A."/>
        </authorList>
    </citation>
    <scope>NUCLEOTIDE SEQUENCE [LARGE SCALE GENOMIC DNA]</scope>
    <source>
        <strain evidence="1 2">G18</strain>
    </source>
</reference>
<gene>
    <name evidence="1" type="ORF">J8F10_12475</name>
</gene>
<evidence type="ECO:0000313" key="1">
    <source>
        <dbReference type="EMBL" id="MBP3956098.1"/>
    </source>
</evidence>
<proteinExistence type="predicted"/>
<dbReference type="EMBL" id="JAGKQQ010000001">
    <property type="protein sequence ID" value="MBP3956098.1"/>
    <property type="molecule type" value="Genomic_DNA"/>
</dbReference>
<protein>
    <submittedName>
        <fullName evidence="1">Uncharacterized protein</fullName>
    </submittedName>
</protein>
<organism evidence="1 2">
    <name type="scientific">Gemmata palustris</name>
    <dbReference type="NCBI Taxonomy" id="2822762"/>
    <lineage>
        <taxon>Bacteria</taxon>
        <taxon>Pseudomonadati</taxon>
        <taxon>Planctomycetota</taxon>
        <taxon>Planctomycetia</taxon>
        <taxon>Gemmatales</taxon>
        <taxon>Gemmataceae</taxon>
        <taxon>Gemmata</taxon>
    </lineage>
</organism>
<name>A0ABS5BTB3_9BACT</name>
<dbReference type="RefSeq" id="WP_210654133.1">
    <property type="nucleotide sequence ID" value="NZ_JAGKQQ010000001.1"/>
</dbReference>